<feature type="chain" id="PRO_5022776328" evidence="1">
    <location>
        <begin position="20"/>
        <end position="255"/>
    </location>
</feature>
<reference evidence="2 3" key="1">
    <citation type="submission" date="2019-08" db="EMBL/GenBank/DDBJ databases">
        <title>Genome of Vicingus serpentipes NCIMB 15042.</title>
        <authorList>
            <person name="Bowman J.P."/>
        </authorList>
    </citation>
    <scope>NUCLEOTIDE SEQUENCE [LARGE SCALE GENOMIC DNA]</scope>
    <source>
        <strain evidence="2 3">NCIMB 15042</strain>
    </source>
</reference>
<keyword evidence="1" id="KW-0732">Signal</keyword>
<keyword evidence="3" id="KW-1185">Reference proteome</keyword>
<evidence type="ECO:0000256" key="1">
    <source>
        <dbReference type="SAM" id="SignalP"/>
    </source>
</evidence>
<dbReference type="AlphaFoldDB" id="A0A5C6RWC5"/>
<proteinExistence type="predicted"/>
<organism evidence="2 3">
    <name type="scientific">Vicingus serpentipes</name>
    <dbReference type="NCBI Taxonomy" id="1926625"/>
    <lineage>
        <taxon>Bacteria</taxon>
        <taxon>Pseudomonadati</taxon>
        <taxon>Bacteroidota</taxon>
        <taxon>Flavobacteriia</taxon>
        <taxon>Flavobacteriales</taxon>
        <taxon>Vicingaceae</taxon>
        <taxon>Vicingus</taxon>
    </lineage>
</organism>
<sequence length="255" mass="28656">MLKGFILVLFSFIISYSFAQDDYVLESTESTKNEVNSAIFNKPNPDYTSYFTTPTAFTLSKRDFRLASNDILFFKVSYGLTSNTTLSLNMSAFSSLVGSIKQNLKRNETVNISITASLGDLTSGIKDTTVLFAGTSCQATIGDHQNNLTIGTGIYYINSNVEMINEEHEFFFHVINAGFQNQLSKNIYFLIDGMYFTNYNILTGGVGFKFVIKTKYSINAGIMPIVWNNIRTSRHDFTSGVLPFFSARMLIERKD</sequence>
<feature type="signal peptide" evidence="1">
    <location>
        <begin position="1"/>
        <end position="19"/>
    </location>
</feature>
<comment type="caution">
    <text evidence="2">The sequence shown here is derived from an EMBL/GenBank/DDBJ whole genome shotgun (WGS) entry which is preliminary data.</text>
</comment>
<evidence type="ECO:0000313" key="2">
    <source>
        <dbReference type="EMBL" id="TXB65890.1"/>
    </source>
</evidence>
<evidence type="ECO:0000313" key="3">
    <source>
        <dbReference type="Proteomes" id="UP000321721"/>
    </source>
</evidence>
<dbReference type="RefSeq" id="WP_147099160.1">
    <property type="nucleotide sequence ID" value="NZ_VOOS01000002.1"/>
</dbReference>
<gene>
    <name evidence="2" type="ORF">FRY74_04790</name>
</gene>
<dbReference type="Proteomes" id="UP000321721">
    <property type="component" value="Unassembled WGS sequence"/>
</dbReference>
<dbReference type="EMBL" id="VOOS01000002">
    <property type="protein sequence ID" value="TXB65890.1"/>
    <property type="molecule type" value="Genomic_DNA"/>
</dbReference>
<protein>
    <submittedName>
        <fullName evidence="2">Uncharacterized protein</fullName>
    </submittedName>
</protein>
<name>A0A5C6RWC5_9FLAO</name>
<accession>A0A5C6RWC5</accession>